<evidence type="ECO:0000313" key="1">
    <source>
        <dbReference type="EMBL" id="GGD57900.1"/>
    </source>
</evidence>
<dbReference type="EMBL" id="BMKK01000004">
    <property type="protein sequence ID" value="GGD57900.1"/>
    <property type="molecule type" value="Genomic_DNA"/>
</dbReference>
<keyword evidence="2" id="KW-1185">Reference proteome</keyword>
<accession>A0A916YRS1</accession>
<dbReference type="AlphaFoldDB" id="A0A916YRS1"/>
<dbReference type="PROSITE" id="PS51257">
    <property type="entry name" value="PROKAR_LIPOPROTEIN"/>
    <property type="match status" value="1"/>
</dbReference>
<name>A0A916YRS1_9BACT</name>
<organism evidence="1 2">
    <name type="scientific">Emticicia aquatilis</name>
    <dbReference type="NCBI Taxonomy" id="1537369"/>
    <lineage>
        <taxon>Bacteria</taxon>
        <taxon>Pseudomonadati</taxon>
        <taxon>Bacteroidota</taxon>
        <taxon>Cytophagia</taxon>
        <taxon>Cytophagales</taxon>
        <taxon>Leadbetterellaceae</taxon>
        <taxon>Emticicia</taxon>
    </lineage>
</organism>
<protein>
    <submittedName>
        <fullName evidence="1">Uncharacterized protein</fullName>
    </submittedName>
</protein>
<dbReference type="Proteomes" id="UP000609064">
    <property type="component" value="Unassembled WGS sequence"/>
</dbReference>
<proteinExistence type="predicted"/>
<reference evidence="1" key="2">
    <citation type="submission" date="2020-09" db="EMBL/GenBank/DDBJ databases">
        <authorList>
            <person name="Sun Q."/>
            <person name="Zhou Y."/>
        </authorList>
    </citation>
    <scope>NUCLEOTIDE SEQUENCE</scope>
    <source>
        <strain evidence="1">CGMCC 1.15958</strain>
    </source>
</reference>
<dbReference type="RefSeq" id="WP_188766180.1">
    <property type="nucleotide sequence ID" value="NZ_BMKK01000004.1"/>
</dbReference>
<reference evidence="1" key="1">
    <citation type="journal article" date="2014" name="Int. J. Syst. Evol. Microbiol.">
        <title>Complete genome sequence of Corynebacterium casei LMG S-19264T (=DSM 44701T), isolated from a smear-ripened cheese.</title>
        <authorList>
            <consortium name="US DOE Joint Genome Institute (JGI-PGF)"/>
            <person name="Walter F."/>
            <person name="Albersmeier A."/>
            <person name="Kalinowski J."/>
            <person name="Ruckert C."/>
        </authorList>
    </citation>
    <scope>NUCLEOTIDE SEQUENCE</scope>
    <source>
        <strain evidence="1">CGMCC 1.15958</strain>
    </source>
</reference>
<gene>
    <name evidence="1" type="ORF">GCM10011514_22510</name>
</gene>
<evidence type="ECO:0000313" key="2">
    <source>
        <dbReference type="Proteomes" id="UP000609064"/>
    </source>
</evidence>
<sequence length="129" mass="14322">MKNLLAALLVVFSLACTDKSAEEAAKLKEETFKIHDEVMPISMNLEDLKANVMKKAEADTTLKKTALDISLALDKAYNDMETWMPKLGEAADMKDSEEKVKALTALKAEGEQLKQSTLDAKKKAEEFLK</sequence>
<comment type="caution">
    <text evidence="1">The sequence shown here is derived from an EMBL/GenBank/DDBJ whole genome shotgun (WGS) entry which is preliminary data.</text>
</comment>